<dbReference type="EMBL" id="QYUR01000002">
    <property type="protein sequence ID" value="RJG13985.1"/>
    <property type="molecule type" value="Genomic_DNA"/>
</dbReference>
<protein>
    <submittedName>
        <fullName evidence="2">DUF3010 family protein</fullName>
    </submittedName>
</protein>
<sequence>MIVTGMLLKANEARIVTLDGSRATHSLIAEKFNKLQLPKNPTQEDVAAFSQAFSAHCLANKVDKLVINRRATAGQGAGGAGTFLLEGVLLATSPAEVSFAHPQTLKATDRRAGDSKQQKPTTVDLGKAYDIAYEGLE</sequence>
<name>A0A418XNE6_9PSED</name>
<dbReference type="RefSeq" id="WP_119954535.1">
    <property type="nucleotide sequence ID" value="NZ_QYUR01000002.1"/>
</dbReference>
<dbReference type="OrthoDB" id="6892585at2"/>
<comment type="caution">
    <text evidence="2">The sequence shown here is derived from an EMBL/GenBank/DDBJ whole genome shotgun (WGS) entry which is preliminary data.</text>
</comment>
<gene>
    <name evidence="2" type="ORF">D3879_12430</name>
</gene>
<evidence type="ECO:0000313" key="3">
    <source>
        <dbReference type="Proteomes" id="UP000284021"/>
    </source>
</evidence>
<keyword evidence="3" id="KW-1185">Reference proteome</keyword>
<organism evidence="2 3">
    <name type="scientific">Pseudomonas cavernicola</name>
    <dbReference type="NCBI Taxonomy" id="2320866"/>
    <lineage>
        <taxon>Bacteria</taxon>
        <taxon>Pseudomonadati</taxon>
        <taxon>Pseudomonadota</taxon>
        <taxon>Gammaproteobacteria</taxon>
        <taxon>Pseudomonadales</taxon>
        <taxon>Pseudomonadaceae</taxon>
        <taxon>Pseudomonas</taxon>
    </lineage>
</organism>
<accession>A0A418XNE6</accession>
<feature type="compositionally biased region" description="Basic and acidic residues" evidence="1">
    <location>
        <begin position="107"/>
        <end position="117"/>
    </location>
</feature>
<proteinExistence type="predicted"/>
<dbReference type="Proteomes" id="UP000284021">
    <property type="component" value="Unassembled WGS sequence"/>
</dbReference>
<evidence type="ECO:0000313" key="2">
    <source>
        <dbReference type="EMBL" id="RJG13985.1"/>
    </source>
</evidence>
<reference evidence="2 3" key="1">
    <citation type="submission" date="2018-09" db="EMBL/GenBank/DDBJ databases">
        <authorList>
            <person name="Zhu H."/>
        </authorList>
    </citation>
    <scope>NUCLEOTIDE SEQUENCE [LARGE SCALE GENOMIC DNA]</scope>
    <source>
        <strain evidence="2 3">K1S02-6</strain>
    </source>
</reference>
<dbReference type="InterPro" id="IPR021378">
    <property type="entry name" value="DUF3010"/>
</dbReference>
<dbReference type="AlphaFoldDB" id="A0A418XNE6"/>
<dbReference type="Pfam" id="PF11215">
    <property type="entry name" value="DUF3010"/>
    <property type="match status" value="1"/>
</dbReference>
<feature type="region of interest" description="Disordered" evidence="1">
    <location>
        <begin position="101"/>
        <end position="121"/>
    </location>
</feature>
<evidence type="ECO:0000256" key="1">
    <source>
        <dbReference type="SAM" id="MobiDB-lite"/>
    </source>
</evidence>